<organism evidence="14 15">
    <name type="scientific">Idiomarina aquatica</name>
    <dbReference type="NCBI Taxonomy" id="1327752"/>
    <lineage>
        <taxon>Bacteria</taxon>
        <taxon>Pseudomonadati</taxon>
        <taxon>Pseudomonadota</taxon>
        <taxon>Gammaproteobacteria</taxon>
        <taxon>Alteromonadales</taxon>
        <taxon>Idiomarinaceae</taxon>
        <taxon>Idiomarina</taxon>
    </lineage>
</organism>
<evidence type="ECO:0000256" key="1">
    <source>
        <dbReference type="ARBA" id="ARBA00001933"/>
    </source>
</evidence>
<evidence type="ECO:0000256" key="7">
    <source>
        <dbReference type="ARBA" id="ARBA00022756"/>
    </source>
</evidence>
<reference evidence="15" key="1">
    <citation type="journal article" date="2018" name="Front. Microbiol.">
        <title>Genome-Based Analysis Reveals the Taxonomy and Diversity of the Family Idiomarinaceae.</title>
        <authorList>
            <person name="Liu Y."/>
            <person name="Lai Q."/>
            <person name="Shao Z."/>
        </authorList>
    </citation>
    <scope>NUCLEOTIDE SEQUENCE [LARGE SCALE GENOMIC DNA]</scope>
    <source>
        <strain evidence="15">SN-14</strain>
    </source>
</reference>
<evidence type="ECO:0000256" key="8">
    <source>
        <dbReference type="ARBA" id="ARBA00022898"/>
    </source>
</evidence>
<keyword evidence="6" id="KW-0808">Transferase</keyword>
<dbReference type="InterPro" id="IPR001917">
    <property type="entry name" value="Aminotrans_II_pyridoxalP_BS"/>
</dbReference>
<evidence type="ECO:0000256" key="2">
    <source>
        <dbReference type="ARBA" id="ARBA00004746"/>
    </source>
</evidence>
<gene>
    <name evidence="14" type="ORF">CWE23_09200</name>
</gene>
<dbReference type="InterPro" id="IPR015424">
    <property type="entry name" value="PyrdxlP-dep_Trfase"/>
</dbReference>
<evidence type="ECO:0000256" key="9">
    <source>
        <dbReference type="ARBA" id="ARBA00032610"/>
    </source>
</evidence>
<dbReference type="GO" id="GO:0009102">
    <property type="term" value="P:biotin biosynthetic process"/>
    <property type="evidence" value="ECO:0007669"/>
    <property type="project" value="UniProtKB-KW"/>
</dbReference>
<comment type="subunit">
    <text evidence="4">Homodimer.</text>
</comment>
<dbReference type="PANTHER" id="PTHR13693:SF100">
    <property type="entry name" value="8-AMINO-7-OXONONANOATE SYNTHASE"/>
    <property type="match status" value="1"/>
</dbReference>
<protein>
    <recommendedName>
        <fullName evidence="5">8-amino-7-oxononanoate synthase</fullName>
        <ecNumber evidence="5">2.3.1.47</ecNumber>
    </recommendedName>
    <alternativeName>
        <fullName evidence="9">7-keto-8-amino-pelargonic acid synthase</fullName>
    </alternativeName>
    <alternativeName>
        <fullName evidence="10">8-amino-7-ketopelargonate synthase</fullName>
    </alternativeName>
</protein>
<evidence type="ECO:0000313" key="15">
    <source>
        <dbReference type="Proteomes" id="UP000286680"/>
    </source>
</evidence>
<name>A0AA94JDS2_9GAMM</name>
<dbReference type="Pfam" id="PF00155">
    <property type="entry name" value="Aminotran_1_2"/>
    <property type="match status" value="1"/>
</dbReference>
<dbReference type="InterPro" id="IPR050087">
    <property type="entry name" value="AON_synthase_class-II"/>
</dbReference>
<evidence type="ECO:0000259" key="13">
    <source>
        <dbReference type="Pfam" id="PF00155"/>
    </source>
</evidence>
<accession>A0AA94JDS2</accession>
<comment type="pathway">
    <text evidence="2">Cofactor biosynthesis; biotin biosynthesis.</text>
</comment>
<dbReference type="EC" id="2.3.1.47" evidence="5"/>
<dbReference type="InterPro" id="IPR004839">
    <property type="entry name" value="Aminotransferase_I/II_large"/>
</dbReference>
<keyword evidence="7" id="KW-0093">Biotin biosynthesis</keyword>
<evidence type="ECO:0000256" key="10">
    <source>
        <dbReference type="ARBA" id="ARBA00033381"/>
    </source>
</evidence>
<keyword evidence="15" id="KW-1185">Reference proteome</keyword>
<dbReference type="RefSeq" id="WP_126820061.1">
    <property type="nucleotide sequence ID" value="NZ_PIPS01000002.1"/>
</dbReference>
<sequence>MTRLNQRRQSSLFRRRLPRQSTTVNGMFAGNDYLSLSQHPEVIAAAQQALNDWGAGSSGSPLLSGYCLQHQALEQELAEWLGVQRTLLFNSGFAANHGVLTTLPESGTIHFDRLSHASLIDGIRHSKKRFKRFHHNALHELNANPGDWLVTEGTFSMDGDRAPAAALATTVAEQKLNLILDDAHGLGVWNSAGLGSFASLNKQTRLLTGTFGKAFGVAGAFVAGNDDDIETLVQFCREYIYSTAFPPSQAAAIRASLAIIRSDEGERRRQQLAQHIDRFKSYMRQAGLATIDSDSPIQTWVIGDDEAVMTAAQLLREQGIWVSAVRPPTVPAGTSRIRISLQSGHTEQHLKALTQALDKVAQQLPSHVLNHAPNQTPSQGVAE</sequence>
<dbReference type="InterPro" id="IPR015422">
    <property type="entry name" value="PyrdxlP-dep_Trfase_small"/>
</dbReference>
<dbReference type="SUPFAM" id="SSF53383">
    <property type="entry name" value="PLP-dependent transferases"/>
    <property type="match status" value="1"/>
</dbReference>
<dbReference type="GO" id="GO:0030170">
    <property type="term" value="F:pyridoxal phosphate binding"/>
    <property type="evidence" value="ECO:0007669"/>
    <property type="project" value="InterPro"/>
</dbReference>
<dbReference type="GO" id="GO:0008710">
    <property type="term" value="F:8-amino-7-oxononanoate synthase activity"/>
    <property type="evidence" value="ECO:0007669"/>
    <property type="project" value="UniProtKB-EC"/>
</dbReference>
<dbReference type="EMBL" id="PIPS01000002">
    <property type="protein sequence ID" value="RUO43505.1"/>
    <property type="molecule type" value="Genomic_DNA"/>
</dbReference>
<evidence type="ECO:0000256" key="6">
    <source>
        <dbReference type="ARBA" id="ARBA00022679"/>
    </source>
</evidence>
<evidence type="ECO:0000256" key="4">
    <source>
        <dbReference type="ARBA" id="ARBA00011738"/>
    </source>
</evidence>
<evidence type="ECO:0000256" key="11">
    <source>
        <dbReference type="ARBA" id="ARBA00047715"/>
    </source>
</evidence>
<dbReference type="PROSITE" id="PS00599">
    <property type="entry name" value="AA_TRANSFER_CLASS_2"/>
    <property type="match status" value="1"/>
</dbReference>
<evidence type="ECO:0000313" key="14">
    <source>
        <dbReference type="EMBL" id="RUO43505.1"/>
    </source>
</evidence>
<proteinExistence type="inferred from homology"/>
<comment type="similarity">
    <text evidence="3">Belongs to the class-II pyridoxal-phosphate-dependent aminotransferase family. BioF subfamily.</text>
</comment>
<comment type="caution">
    <text evidence="14">The sequence shown here is derived from an EMBL/GenBank/DDBJ whole genome shotgun (WGS) entry which is preliminary data.</text>
</comment>
<comment type="cofactor">
    <cofactor evidence="1 12">
        <name>pyridoxal 5'-phosphate</name>
        <dbReference type="ChEBI" id="CHEBI:597326"/>
    </cofactor>
</comment>
<feature type="domain" description="Aminotransferase class I/classII large" evidence="13">
    <location>
        <begin position="29"/>
        <end position="357"/>
    </location>
</feature>
<evidence type="ECO:0000256" key="12">
    <source>
        <dbReference type="RuleBase" id="RU003693"/>
    </source>
</evidence>
<dbReference type="Gene3D" id="3.40.640.10">
    <property type="entry name" value="Type I PLP-dependent aspartate aminotransferase-like (Major domain)"/>
    <property type="match status" value="1"/>
</dbReference>
<dbReference type="InterPro" id="IPR015421">
    <property type="entry name" value="PyrdxlP-dep_Trfase_major"/>
</dbReference>
<evidence type="ECO:0000256" key="3">
    <source>
        <dbReference type="ARBA" id="ARBA00010008"/>
    </source>
</evidence>
<dbReference type="Gene3D" id="3.90.1150.10">
    <property type="entry name" value="Aspartate Aminotransferase, domain 1"/>
    <property type="match status" value="1"/>
</dbReference>
<keyword evidence="8 12" id="KW-0663">Pyridoxal phosphate</keyword>
<dbReference type="AlphaFoldDB" id="A0AA94JDS2"/>
<evidence type="ECO:0000256" key="5">
    <source>
        <dbReference type="ARBA" id="ARBA00013187"/>
    </source>
</evidence>
<comment type="catalytic activity">
    <reaction evidence="11">
        <text>6-carboxyhexanoyl-[ACP] + L-alanine + H(+) = (8S)-8-amino-7-oxononanoate + holo-[ACP] + CO2</text>
        <dbReference type="Rhea" id="RHEA:42288"/>
        <dbReference type="Rhea" id="RHEA-COMP:9685"/>
        <dbReference type="Rhea" id="RHEA-COMP:9955"/>
        <dbReference type="ChEBI" id="CHEBI:15378"/>
        <dbReference type="ChEBI" id="CHEBI:16526"/>
        <dbReference type="ChEBI" id="CHEBI:57972"/>
        <dbReference type="ChEBI" id="CHEBI:64479"/>
        <dbReference type="ChEBI" id="CHEBI:78846"/>
        <dbReference type="ChEBI" id="CHEBI:149468"/>
        <dbReference type="EC" id="2.3.1.47"/>
    </reaction>
</comment>
<dbReference type="Proteomes" id="UP000286680">
    <property type="component" value="Unassembled WGS sequence"/>
</dbReference>
<dbReference type="PANTHER" id="PTHR13693">
    <property type="entry name" value="CLASS II AMINOTRANSFERASE/8-AMINO-7-OXONONANOATE SYNTHASE"/>
    <property type="match status" value="1"/>
</dbReference>